<dbReference type="AlphaFoldDB" id="A0A7U2I224"/>
<feature type="region of interest" description="Disordered" evidence="1">
    <location>
        <begin position="104"/>
        <end position="138"/>
    </location>
</feature>
<gene>
    <name evidence="2" type="ORF">JI435_300970</name>
</gene>
<organism evidence="2 3">
    <name type="scientific">Phaeosphaeria nodorum (strain SN15 / ATCC MYA-4574 / FGSC 10173)</name>
    <name type="common">Glume blotch fungus</name>
    <name type="synonym">Parastagonospora nodorum</name>
    <dbReference type="NCBI Taxonomy" id="321614"/>
    <lineage>
        <taxon>Eukaryota</taxon>
        <taxon>Fungi</taxon>
        <taxon>Dikarya</taxon>
        <taxon>Ascomycota</taxon>
        <taxon>Pezizomycotina</taxon>
        <taxon>Dothideomycetes</taxon>
        <taxon>Pleosporomycetidae</taxon>
        <taxon>Pleosporales</taxon>
        <taxon>Pleosporineae</taxon>
        <taxon>Phaeosphaeriaceae</taxon>
        <taxon>Parastagonospora</taxon>
    </lineage>
</organism>
<keyword evidence="3" id="KW-1185">Reference proteome</keyword>
<evidence type="ECO:0000256" key="1">
    <source>
        <dbReference type="SAM" id="MobiDB-lite"/>
    </source>
</evidence>
<name>A0A7U2I224_PHANO</name>
<reference evidence="3" key="1">
    <citation type="journal article" date="2021" name="BMC Genomics">
        <title>Chromosome-level genome assembly and manually-curated proteome of model necrotroph Parastagonospora nodorum Sn15 reveals a genome-wide trove of candidate effector homologs, and redundancy of virulence-related functions within an accessory chromosome.</title>
        <authorList>
            <person name="Bertazzoni S."/>
            <person name="Jones D.A.B."/>
            <person name="Phan H.T."/>
            <person name="Tan K.-C."/>
            <person name="Hane J.K."/>
        </authorList>
    </citation>
    <scope>NUCLEOTIDE SEQUENCE [LARGE SCALE GENOMIC DNA]</scope>
    <source>
        <strain evidence="3">SN15 / ATCC MYA-4574 / FGSC 10173)</strain>
    </source>
</reference>
<dbReference type="EMBL" id="CP069028">
    <property type="protein sequence ID" value="QRC96537.1"/>
    <property type="molecule type" value="Genomic_DNA"/>
</dbReference>
<dbReference type="Proteomes" id="UP000663193">
    <property type="component" value="Chromosome 6"/>
</dbReference>
<sequence>MLKDLHVSTRLELETPYIADTQVFEDPTNAPSCVQIMEGLLQLVVREYVPVPLLEIGSALVQTSRRVSFGSNSNFDSLPHPRVHPFAPALSHSSSLAVWTPGGGRGGCGSGGGGRGRGRGRGFGGGGGSVPVTTPESG</sequence>
<accession>A0A7U2I224</accession>
<proteinExistence type="predicted"/>
<protein>
    <submittedName>
        <fullName evidence="2">Uncharacterized protein</fullName>
    </submittedName>
</protein>
<dbReference type="VEuPathDB" id="FungiDB:JI435_300970"/>
<evidence type="ECO:0000313" key="3">
    <source>
        <dbReference type="Proteomes" id="UP000663193"/>
    </source>
</evidence>
<feature type="compositionally biased region" description="Gly residues" evidence="1">
    <location>
        <begin position="104"/>
        <end position="129"/>
    </location>
</feature>
<evidence type="ECO:0000313" key="2">
    <source>
        <dbReference type="EMBL" id="QRC96537.1"/>
    </source>
</evidence>